<dbReference type="InterPro" id="IPR008271">
    <property type="entry name" value="Ser/Thr_kinase_AS"/>
</dbReference>
<evidence type="ECO:0000256" key="3">
    <source>
        <dbReference type="ARBA" id="ARBA00022679"/>
    </source>
</evidence>
<name>A0AAD1YIV9_9CLOT</name>
<dbReference type="InterPro" id="IPR005543">
    <property type="entry name" value="PASTA_dom"/>
</dbReference>
<dbReference type="EC" id="2.7.11.1" evidence="1"/>
<gene>
    <name evidence="10" type="ORF">CNEO2_530031</name>
</gene>
<evidence type="ECO:0000313" key="11">
    <source>
        <dbReference type="Proteomes" id="UP001189143"/>
    </source>
</evidence>
<keyword evidence="4" id="KW-0547">Nucleotide-binding</keyword>
<keyword evidence="5 10" id="KW-0418">Kinase</keyword>
<dbReference type="NCBIfam" id="NF033483">
    <property type="entry name" value="PknB_PASTA_kin"/>
    <property type="match status" value="1"/>
</dbReference>
<dbReference type="PANTHER" id="PTHR43289:SF34">
    <property type="entry name" value="SERINE_THREONINE-PROTEIN KINASE YBDM-RELATED"/>
    <property type="match status" value="1"/>
</dbReference>
<evidence type="ECO:0000256" key="8">
    <source>
        <dbReference type="ARBA" id="ARBA00048679"/>
    </source>
</evidence>
<dbReference type="PANTHER" id="PTHR43289">
    <property type="entry name" value="MITOGEN-ACTIVATED PROTEIN KINASE KINASE KINASE 20-RELATED"/>
    <property type="match status" value="1"/>
</dbReference>
<feature type="compositionally biased region" description="Low complexity" evidence="9">
    <location>
        <begin position="515"/>
        <end position="547"/>
    </location>
</feature>
<dbReference type="CDD" id="cd06577">
    <property type="entry name" value="PASTA_pknB"/>
    <property type="match status" value="1"/>
</dbReference>
<dbReference type="EMBL" id="CAMTCP010000252">
    <property type="protein sequence ID" value="CAI3651492.1"/>
    <property type="molecule type" value="Genomic_DNA"/>
</dbReference>
<dbReference type="PROSITE" id="PS00107">
    <property type="entry name" value="PROTEIN_KINASE_ATP"/>
    <property type="match status" value="1"/>
</dbReference>
<evidence type="ECO:0000313" key="10">
    <source>
        <dbReference type="EMBL" id="CAI3651492.1"/>
    </source>
</evidence>
<organism evidence="10 11">
    <name type="scientific">Clostridium neonatale</name>
    <dbReference type="NCBI Taxonomy" id="137838"/>
    <lineage>
        <taxon>Bacteria</taxon>
        <taxon>Bacillati</taxon>
        <taxon>Bacillota</taxon>
        <taxon>Clostridia</taxon>
        <taxon>Eubacteriales</taxon>
        <taxon>Clostridiaceae</taxon>
        <taxon>Clostridium</taxon>
    </lineage>
</organism>
<comment type="catalytic activity">
    <reaction evidence="7">
        <text>L-threonyl-[protein] + ATP = O-phospho-L-threonyl-[protein] + ADP + H(+)</text>
        <dbReference type="Rhea" id="RHEA:46608"/>
        <dbReference type="Rhea" id="RHEA-COMP:11060"/>
        <dbReference type="Rhea" id="RHEA-COMP:11605"/>
        <dbReference type="ChEBI" id="CHEBI:15378"/>
        <dbReference type="ChEBI" id="CHEBI:30013"/>
        <dbReference type="ChEBI" id="CHEBI:30616"/>
        <dbReference type="ChEBI" id="CHEBI:61977"/>
        <dbReference type="ChEBI" id="CHEBI:456216"/>
        <dbReference type="EC" id="2.7.11.1"/>
    </reaction>
</comment>
<dbReference type="Gene3D" id="3.30.10.20">
    <property type="match status" value="1"/>
</dbReference>
<dbReference type="Gene3D" id="1.10.510.10">
    <property type="entry name" value="Transferase(Phosphotransferase) domain 1"/>
    <property type="match status" value="1"/>
</dbReference>
<dbReference type="Pfam" id="PF03793">
    <property type="entry name" value="PASTA"/>
    <property type="match status" value="1"/>
</dbReference>
<dbReference type="SMART" id="SM00220">
    <property type="entry name" value="S_TKc"/>
    <property type="match status" value="1"/>
</dbReference>
<evidence type="ECO:0000256" key="6">
    <source>
        <dbReference type="ARBA" id="ARBA00022840"/>
    </source>
</evidence>
<evidence type="ECO:0000256" key="5">
    <source>
        <dbReference type="ARBA" id="ARBA00022777"/>
    </source>
</evidence>
<dbReference type="Gene3D" id="3.30.200.20">
    <property type="entry name" value="Phosphorylase Kinase, domain 1"/>
    <property type="match status" value="1"/>
</dbReference>
<dbReference type="FunFam" id="1.10.510.10:FF:000021">
    <property type="entry name" value="Serine/threonine protein kinase"/>
    <property type="match status" value="1"/>
</dbReference>
<dbReference type="InterPro" id="IPR000719">
    <property type="entry name" value="Prot_kinase_dom"/>
</dbReference>
<dbReference type="PROSITE" id="PS50011">
    <property type="entry name" value="PROTEIN_KINASE_DOM"/>
    <property type="match status" value="1"/>
</dbReference>
<keyword evidence="6" id="KW-0067">ATP-binding</keyword>
<dbReference type="InterPro" id="IPR017441">
    <property type="entry name" value="Protein_kinase_ATP_BS"/>
</dbReference>
<dbReference type="PROSITE" id="PS00108">
    <property type="entry name" value="PROTEIN_KINASE_ST"/>
    <property type="match status" value="1"/>
</dbReference>
<dbReference type="GO" id="GO:0004674">
    <property type="term" value="F:protein serine/threonine kinase activity"/>
    <property type="evidence" value="ECO:0007669"/>
    <property type="project" value="UniProtKB-KW"/>
</dbReference>
<feature type="compositionally biased region" description="Basic and acidic residues" evidence="9">
    <location>
        <begin position="548"/>
        <end position="559"/>
    </location>
</feature>
<feature type="region of interest" description="Disordered" evidence="9">
    <location>
        <begin position="494"/>
        <end position="559"/>
    </location>
</feature>
<dbReference type="Proteomes" id="UP001189143">
    <property type="component" value="Unassembled WGS sequence"/>
</dbReference>
<feature type="compositionally biased region" description="Low complexity" evidence="9">
    <location>
        <begin position="496"/>
        <end position="506"/>
    </location>
</feature>
<dbReference type="SMART" id="SM00740">
    <property type="entry name" value="PASTA"/>
    <property type="match status" value="1"/>
</dbReference>
<evidence type="ECO:0000256" key="9">
    <source>
        <dbReference type="SAM" id="MobiDB-lite"/>
    </source>
</evidence>
<dbReference type="CDD" id="cd14014">
    <property type="entry name" value="STKc_PknB_like"/>
    <property type="match status" value="1"/>
</dbReference>
<comment type="catalytic activity">
    <reaction evidence="8">
        <text>L-seryl-[protein] + ATP = O-phospho-L-seryl-[protein] + ADP + H(+)</text>
        <dbReference type="Rhea" id="RHEA:17989"/>
        <dbReference type="Rhea" id="RHEA-COMP:9863"/>
        <dbReference type="Rhea" id="RHEA-COMP:11604"/>
        <dbReference type="ChEBI" id="CHEBI:15378"/>
        <dbReference type="ChEBI" id="CHEBI:29999"/>
        <dbReference type="ChEBI" id="CHEBI:30616"/>
        <dbReference type="ChEBI" id="CHEBI:83421"/>
        <dbReference type="ChEBI" id="CHEBI:456216"/>
        <dbReference type="EC" id="2.7.11.1"/>
    </reaction>
</comment>
<dbReference type="GO" id="GO:0005524">
    <property type="term" value="F:ATP binding"/>
    <property type="evidence" value="ECO:0007669"/>
    <property type="project" value="UniProtKB-UniRule"/>
</dbReference>
<reference evidence="10" key="1">
    <citation type="submission" date="2022-10" db="EMBL/GenBank/DDBJ databases">
        <authorList>
            <person name="Aires J."/>
            <person name="Mesa V."/>
        </authorList>
    </citation>
    <scope>NUCLEOTIDE SEQUENCE</scope>
    <source>
        <strain evidence="10">Clostridium neonatale JD116</strain>
    </source>
</reference>
<proteinExistence type="predicted"/>
<evidence type="ECO:0000256" key="2">
    <source>
        <dbReference type="ARBA" id="ARBA00022527"/>
    </source>
</evidence>
<protein>
    <recommendedName>
        <fullName evidence="1">non-specific serine/threonine protein kinase</fullName>
        <ecNumber evidence="1">2.7.11.1</ecNumber>
    </recommendedName>
</protein>
<dbReference type="InterPro" id="IPR011009">
    <property type="entry name" value="Kinase-like_dom_sf"/>
</dbReference>
<dbReference type="AlphaFoldDB" id="A0AAD1YIV9"/>
<dbReference type="RefSeq" id="WP_185738747.1">
    <property type="nucleotide sequence ID" value="NZ_CAMRXC010000222.1"/>
</dbReference>
<evidence type="ECO:0000256" key="4">
    <source>
        <dbReference type="ARBA" id="ARBA00022741"/>
    </source>
</evidence>
<evidence type="ECO:0000256" key="7">
    <source>
        <dbReference type="ARBA" id="ARBA00047899"/>
    </source>
</evidence>
<evidence type="ECO:0000256" key="1">
    <source>
        <dbReference type="ARBA" id="ARBA00012513"/>
    </source>
</evidence>
<accession>A0AAD1YIV9</accession>
<keyword evidence="2 10" id="KW-0723">Serine/threonine-protein kinase</keyword>
<dbReference type="FunFam" id="3.30.200.20:FF:000035">
    <property type="entry name" value="Serine/threonine protein kinase Stk1"/>
    <property type="match status" value="1"/>
</dbReference>
<dbReference type="Pfam" id="PF00069">
    <property type="entry name" value="Pkinase"/>
    <property type="match status" value="1"/>
</dbReference>
<dbReference type="SUPFAM" id="SSF56112">
    <property type="entry name" value="Protein kinase-like (PK-like)"/>
    <property type="match status" value="1"/>
</dbReference>
<keyword evidence="3 10" id="KW-0808">Transferase</keyword>
<comment type="caution">
    <text evidence="10">The sequence shown here is derived from an EMBL/GenBank/DDBJ whole genome shotgun (WGS) entry which is preliminary data.</text>
</comment>
<dbReference type="PROSITE" id="PS51178">
    <property type="entry name" value="PASTA"/>
    <property type="match status" value="1"/>
</dbReference>
<sequence>MAKTLLLNRYELLEKIGEGGMGIVYKARCTILDRLVAIKILKTELNNSKEFIHRFKLEANSIAKLSHSNIVNVYDAGSENDINFIVMEYINGKTLKQIIKENIKLSFSESLDIAFQISKALECAHKHNIIHRDIKPDNILITKDNIVKLTDFGIAKITDSVTLTYPNKIIGSVHYFSPEQAKGKLVDYRTDIYSLGIVMYEMITGKVPFKAELPISVAMMHIQEPVTPPIEIFSSIPENLNKVILKTLEKDPINRFQTAKELSHILNLIKENSKYKFSFKNKSFNDTTIVMENKSFNDSNIMLESDTSLCDSKIDSTDITTKACDQETLLLKKDKNNKALNSNSKKNKKIILISTMLVSAIFIGALCRYTLKESSKNVDVPSFENTDIPDSEIIVNEISEENNDSLEENNIPVPSLIGNTQDIAEKIIISNGFLLGNITQEYSNTIPKDIIISQSPLSNTLYEKNTKINLVISLGEKITEPVVEVNEYEKVTDVINNSNTGNNRNGNGNGKEKGNGNNNGNGKEKGNGNNNGNSNGNNNGNGNANGKGNEKSNKKEKEK</sequence>